<dbReference type="WBParaSite" id="JU765_v2.g14889.t1">
    <property type="protein sequence ID" value="JU765_v2.g14889.t1"/>
    <property type="gene ID" value="JU765_v2.g14889"/>
</dbReference>
<dbReference type="Proteomes" id="UP000887576">
    <property type="component" value="Unplaced"/>
</dbReference>
<accession>A0AC34QBH2</accession>
<name>A0AC34QBH2_9BILA</name>
<sequence>MEDDAVIDLNYNLSFSGCGFLCIYHAGVIAAIKEYAPQLTKNKICGASAGAIAAAGIVCNVCISKAVSTILSVITQAHQSMFGPLDTNFHLIELVRVGLDESLPLDAHILCTNKLLISLTRVEDGRNVIVDRYDSRDELIQAILCSCFIPGFCGFVPPTFRGEQYWDGGMTDNQPVVDSKTITVSPFSGESDICPPDFDSASMFGIDFNGTSIRFTSRNLFRIFSCLMPPSLEICSRMCRQGFEDALRFLTRSGLTPCARCLTVQSSALPLPRYKEPSSMIRKRNTSSFSLMNRARLGSECDMCFETVEPKINSGVTTLLFPSIVQKTLDDAKTSERWLLNYLYEFRVVRYTWRMMMPAAVPLQYILMGLRRIALWIASRTQLNAMVKRFKEMLLFVSSEIEKMYGPIVRLSCYVPVSDIRNVPKPSAPVPTVENKFYLPEDETNAKTAAADDDDSIGQLVDYCQKHDAVLAYYYTDENNQTQVCEIFDMEHPRRANCCHSTRPLSKERQIPPPIPENEEKEIPETDINFAQTIGSPVPAEDSGLSLTEDNPSSNAVNRRDACCSPVRQLNMNNRSFRGSGSSRRSAIRRYGPKISNSIPQSSCSIENIPGGTGSGSGMGTVNQSNNNIFSSDSDPDAGGEMFFISNRRKRTDSNDYDGDPEQSDTDQGSFYEFDLIQFLPVLELRFIFPARKFTCIIAVDFLKIIGAFNCCTLIFDDQK</sequence>
<protein>
    <submittedName>
        <fullName evidence="2">PNPLA domain-containing protein</fullName>
    </submittedName>
</protein>
<evidence type="ECO:0000313" key="1">
    <source>
        <dbReference type="Proteomes" id="UP000887576"/>
    </source>
</evidence>
<evidence type="ECO:0000313" key="2">
    <source>
        <dbReference type="WBParaSite" id="JU765_v2.g14889.t1"/>
    </source>
</evidence>
<organism evidence="1 2">
    <name type="scientific">Panagrolaimus sp. JU765</name>
    <dbReference type="NCBI Taxonomy" id="591449"/>
    <lineage>
        <taxon>Eukaryota</taxon>
        <taxon>Metazoa</taxon>
        <taxon>Ecdysozoa</taxon>
        <taxon>Nematoda</taxon>
        <taxon>Chromadorea</taxon>
        <taxon>Rhabditida</taxon>
        <taxon>Tylenchina</taxon>
        <taxon>Panagrolaimomorpha</taxon>
        <taxon>Panagrolaimoidea</taxon>
        <taxon>Panagrolaimidae</taxon>
        <taxon>Panagrolaimus</taxon>
    </lineage>
</organism>
<proteinExistence type="predicted"/>
<reference evidence="2" key="1">
    <citation type="submission" date="2022-11" db="UniProtKB">
        <authorList>
            <consortium name="WormBaseParasite"/>
        </authorList>
    </citation>
    <scope>IDENTIFICATION</scope>
</reference>